<dbReference type="GO" id="GO:0004392">
    <property type="term" value="F:heme oxygenase (decyclizing) activity"/>
    <property type="evidence" value="ECO:0007669"/>
    <property type="project" value="InterPro"/>
</dbReference>
<evidence type="ECO:0000313" key="1">
    <source>
        <dbReference type="EMBL" id="KKN66800.1"/>
    </source>
</evidence>
<dbReference type="CDD" id="cd19166">
    <property type="entry name" value="HemeO-bac"/>
    <property type="match status" value="1"/>
</dbReference>
<dbReference type="EMBL" id="LAZR01000490">
    <property type="protein sequence ID" value="KKN66800.1"/>
    <property type="molecule type" value="Genomic_DNA"/>
</dbReference>
<dbReference type="SUPFAM" id="SSF48613">
    <property type="entry name" value="Heme oxygenase-like"/>
    <property type="match status" value="1"/>
</dbReference>
<organism evidence="1">
    <name type="scientific">marine sediment metagenome</name>
    <dbReference type="NCBI Taxonomy" id="412755"/>
    <lineage>
        <taxon>unclassified sequences</taxon>
        <taxon>metagenomes</taxon>
        <taxon>ecological metagenomes</taxon>
    </lineage>
</organism>
<dbReference type="Pfam" id="PF01126">
    <property type="entry name" value="Heme_oxygenase"/>
    <property type="match status" value="1"/>
</dbReference>
<gene>
    <name evidence="1" type="ORF">LCGC14_0467920</name>
</gene>
<name>A0A0F9SD75_9ZZZZ</name>
<reference evidence="1" key="1">
    <citation type="journal article" date="2015" name="Nature">
        <title>Complex archaea that bridge the gap between prokaryotes and eukaryotes.</title>
        <authorList>
            <person name="Spang A."/>
            <person name="Saw J.H."/>
            <person name="Jorgensen S.L."/>
            <person name="Zaremba-Niedzwiedzka K."/>
            <person name="Martijn J."/>
            <person name="Lind A.E."/>
            <person name="van Eijk R."/>
            <person name="Schleper C."/>
            <person name="Guy L."/>
            <person name="Ettema T.J."/>
        </authorList>
    </citation>
    <scope>NUCLEOTIDE SEQUENCE</scope>
</reference>
<protein>
    <recommendedName>
        <fullName evidence="2">Heme oxygenase</fullName>
    </recommendedName>
</protein>
<dbReference type="Gene3D" id="1.20.910.10">
    <property type="entry name" value="Heme oxygenase-like"/>
    <property type="match status" value="1"/>
</dbReference>
<dbReference type="GO" id="GO:0006788">
    <property type="term" value="P:heme oxidation"/>
    <property type="evidence" value="ECO:0007669"/>
    <property type="project" value="InterPro"/>
</dbReference>
<dbReference type="InterPro" id="IPR016053">
    <property type="entry name" value="Haem_Oase-like"/>
</dbReference>
<evidence type="ECO:0008006" key="2">
    <source>
        <dbReference type="Google" id="ProtNLM"/>
    </source>
</evidence>
<proteinExistence type="predicted"/>
<dbReference type="InterPro" id="IPR016084">
    <property type="entry name" value="Haem_Oase-like_multi-hlx"/>
</dbReference>
<accession>A0A0F9SD75</accession>
<comment type="caution">
    <text evidence="1">The sequence shown here is derived from an EMBL/GenBank/DDBJ whole genome shotgun (WGS) entry which is preliminary data.</text>
</comment>
<dbReference type="AlphaFoldDB" id="A0A0F9SD75"/>
<sequence length="207" mass="23108">MTKQAEPEALSVYLKSGTHAIHEQLDNHVMQLNPFADVTHYQGFLRMQLRLHTAGEPAYQDAVLQALIPDLASHSRLSAVLKDCEDMGVPLSIQQQDQQLAHSIKITEPYAGIGWLYTIEGSSLGAAMILKHVKNSLDLSETFGAHHMAAHADGRATYWREFKAMLDALELNDFQRIHALNGAIQAFNFVTNTVNEIMDTNKKEVSR</sequence>